<protein>
    <submittedName>
        <fullName evidence="2">Uncharacterized protein</fullName>
    </submittedName>
</protein>
<reference evidence="2" key="1">
    <citation type="submission" date="2014-09" db="EMBL/GenBank/DDBJ databases">
        <authorList>
            <person name="Magalhaes I.L.F."/>
            <person name="Oliveira U."/>
            <person name="Santos F.R."/>
            <person name="Vidigal T.H.D.A."/>
            <person name="Brescovit A.D."/>
            <person name="Santos A.J."/>
        </authorList>
    </citation>
    <scope>NUCLEOTIDE SEQUENCE</scope>
    <source>
        <tissue evidence="2">Shoot tissue taken approximately 20 cm above the soil surface</tissue>
    </source>
</reference>
<proteinExistence type="predicted"/>
<evidence type="ECO:0000256" key="1">
    <source>
        <dbReference type="SAM" id="MobiDB-lite"/>
    </source>
</evidence>
<name>A0A0A9CJ55_ARUDO</name>
<dbReference type="EMBL" id="GBRH01222314">
    <property type="protein sequence ID" value="JAD75581.1"/>
    <property type="molecule type" value="Transcribed_RNA"/>
</dbReference>
<feature type="compositionally biased region" description="Basic and acidic residues" evidence="1">
    <location>
        <begin position="30"/>
        <end position="40"/>
    </location>
</feature>
<dbReference type="AlphaFoldDB" id="A0A0A9CJ55"/>
<accession>A0A0A9CJ55</accession>
<feature type="region of interest" description="Disordered" evidence="1">
    <location>
        <begin position="1"/>
        <end position="40"/>
    </location>
</feature>
<feature type="compositionally biased region" description="Low complexity" evidence="1">
    <location>
        <begin position="1"/>
        <end position="23"/>
    </location>
</feature>
<sequence>MTKTSTRRTTPAATPTAAPATTPKRWKVRQRMDGKVKVKEKEKVKVRGKLEWKRKAKVKPIRLILIKGKVMVTRFRALWKENSMTEGWKLMQEAWTVKMKDMRRGR</sequence>
<organism evidence="2">
    <name type="scientific">Arundo donax</name>
    <name type="common">Giant reed</name>
    <name type="synonym">Donax arundinaceus</name>
    <dbReference type="NCBI Taxonomy" id="35708"/>
    <lineage>
        <taxon>Eukaryota</taxon>
        <taxon>Viridiplantae</taxon>
        <taxon>Streptophyta</taxon>
        <taxon>Embryophyta</taxon>
        <taxon>Tracheophyta</taxon>
        <taxon>Spermatophyta</taxon>
        <taxon>Magnoliopsida</taxon>
        <taxon>Liliopsida</taxon>
        <taxon>Poales</taxon>
        <taxon>Poaceae</taxon>
        <taxon>PACMAD clade</taxon>
        <taxon>Arundinoideae</taxon>
        <taxon>Arundineae</taxon>
        <taxon>Arundo</taxon>
    </lineage>
</organism>
<evidence type="ECO:0000313" key="2">
    <source>
        <dbReference type="EMBL" id="JAD75581.1"/>
    </source>
</evidence>
<reference evidence="2" key="2">
    <citation type="journal article" date="2015" name="Data Brief">
        <title>Shoot transcriptome of the giant reed, Arundo donax.</title>
        <authorList>
            <person name="Barrero R.A."/>
            <person name="Guerrero F.D."/>
            <person name="Moolhuijzen P."/>
            <person name="Goolsby J.A."/>
            <person name="Tidwell J."/>
            <person name="Bellgard S.E."/>
            <person name="Bellgard M.I."/>
        </authorList>
    </citation>
    <scope>NUCLEOTIDE SEQUENCE</scope>
    <source>
        <tissue evidence="2">Shoot tissue taken approximately 20 cm above the soil surface</tissue>
    </source>
</reference>